<evidence type="ECO:0008006" key="5">
    <source>
        <dbReference type="Google" id="ProtNLM"/>
    </source>
</evidence>
<feature type="transmembrane region" description="Helical" evidence="2">
    <location>
        <begin position="148"/>
        <end position="177"/>
    </location>
</feature>
<accession>A0A4V1J1Y9</accession>
<feature type="transmembrane region" description="Helical" evidence="2">
    <location>
        <begin position="312"/>
        <end position="335"/>
    </location>
</feature>
<evidence type="ECO:0000256" key="1">
    <source>
        <dbReference type="SAM" id="MobiDB-lite"/>
    </source>
</evidence>
<dbReference type="OrthoDB" id="196547at2759"/>
<dbReference type="EMBL" id="KZ989350">
    <property type="protein sequence ID" value="RKP26719.1"/>
    <property type="molecule type" value="Genomic_DNA"/>
</dbReference>
<sequence length="790" mass="87322">MASALQTRQPHHRHRHHHRRRHCRWQQVYLYLVVAFCSLLPIVQSTPLSRDHAASTSSASSSLISFPYDSDDTSNSTISLRVAVNVAAIAVLLFLSIAGAAIFYKLRDAPSIRHRQPFDTLLSTAAGTLLCVLILAREAFLSHYPCWIMLWAGYLLFPLGLWLISARSLMLAAIYFINKASAARIALQLQRRSSNARAAAIMVNDQRATDMAHDTAAMLSTRASRATMEADVPELQRLVRPDCPDTAAGCGSPLGHTFPRTSMLDEPCAASEGERSPKPRVEGDRPALSTRLVACCERYRDLATVRNRMMCVIGYLFVMFIFLGVIQLITIANAFDKYNGSNSNDCAAGWERYPLYGIMLFTPFVLLPAVLYFTRKTRDNFGIWWEGVASMLVTEVSFIVYFALVFSALKIPGHAAALVIVLQLVLVQMITVWWPAVNEWQKRGRACIAMIAILRSDVARVFGLPPDAPPSALSNTALRRANTINGTSTPGRYVPMAERTRFQRKFASYHEVAPKAGGEVINTVVSCEVWYRLQLIHNVFLSEDSAMQVNLSDSMYRQLVYVITVAHNSHQLRARSNACVCSDDDNTLTKTRKQRKYLFVATREPRDSTPSCDAAVSPTTLTPGSLPSSPHTITVQMDEPGRRFSCSSDVRTSVHMPAHVGGTNAAAAAAAAWSTGVCKHEKMPSRAGTHSITSLSEDEIVELTTEKPISLRPSIARSQSAMAVTSSDSGDNSGEQACDSPTEDVPCSDFNPMYAITIIEEAREEIETLVMFDTYQRFLLAQRHSPDNKS</sequence>
<protein>
    <recommendedName>
        <fullName evidence="5">RGS domain-containing protein</fullName>
    </recommendedName>
</protein>
<reference evidence="4" key="1">
    <citation type="journal article" date="2018" name="Nat. Microbiol.">
        <title>Leveraging single-cell genomics to expand the fungal tree of life.</title>
        <authorList>
            <person name="Ahrendt S.R."/>
            <person name="Quandt C.A."/>
            <person name="Ciobanu D."/>
            <person name="Clum A."/>
            <person name="Salamov A."/>
            <person name="Andreopoulos B."/>
            <person name="Cheng J.F."/>
            <person name="Woyke T."/>
            <person name="Pelin A."/>
            <person name="Henrissat B."/>
            <person name="Reynolds N.K."/>
            <person name="Benny G.L."/>
            <person name="Smith M.E."/>
            <person name="James T.Y."/>
            <person name="Grigoriev I.V."/>
        </authorList>
    </citation>
    <scope>NUCLEOTIDE SEQUENCE [LARGE SCALE GENOMIC DNA]</scope>
    <source>
        <strain evidence="4">Benny S71-1</strain>
    </source>
</reference>
<feature type="region of interest" description="Disordered" evidence="1">
    <location>
        <begin position="609"/>
        <end position="630"/>
    </location>
</feature>
<evidence type="ECO:0000313" key="3">
    <source>
        <dbReference type="EMBL" id="RKP26719.1"/>
    </source>
</evidence>
<gene>
    <name evidence="3" type="ORF">SYNPS1DRAFT_27601</name>
</gene>
<evidence type="ECO:0000256" key="2">
    <source>
        <dbReference type="SAM" id="Phobius"/>
    </source>
</evidence>
<feature type="transmembrane region" description="Helical" evidence="2">
    <location>
        <begin position="82"/>
        <end position="106"/>
    </location>
</feature>
<feature type="transmembrane region" description="Helical" evidence="2">
    <location>
        <begin position="385"/>
        <end position="409"/>
    </location>
</feature>
<feature type="compositionally biased region" description="Polar residues" evidence="1">
    <location>
        <begin position="617"/>
        <end position="630"/>
    </location>
</feature>
<feature type="transmembrane region" description="Helical" evidence="2">
    <location>
        <begin position="355"/>
        <end position="373"/>
    </location>
</feature>
<keyword evidence="2" id="KW-1133">Transmembrane helix</keyword>
<feature type="region of interest" description="Disordered" evidence="1">
    <location>
        <begin position="717"/>
        <end position="745"/>
    </location>
</feature>
<name>A0A4V1J1Y9_9FUNG</name>
<feature type="compositionally biased region" description="Polar residues" evidence="1">
    <location>
        <begin position="717"/>
        <end position="735"/>
    </location>
</feature>
<feature type="transmembrane region" description="Helical" evidence="2">
    <location>
        <begin position="415"/>
        <end position="436"/>
    </location>
</feature>
<feature type="transmembrane region" description="Helical" evidence="2">
    <location>
        <begin position="118"/>
        <end position="136"/>
    </location>
</feature>
<feature type="transmembrane region" description="Helical" evidence="2">
    <location>
        <begin position="28"/>
        <end position="46"/>
    </location>
</feature>
<keyword evidence="4" id="KW-1185">Reference proteome</keyword>
<evidence type="ECO:0000313" key="4">
    <source>
        <dbReference type="Proteomes" id="UP000278143"/>
    </source>
</evidence>
<organism evidence="3 4">
    <name type="scientific">Syncephalis pseudoplumigaleata</name>
    <dbReference type="NCBI Taxonomy" id="1712513"/>
    <lineage>
        <taxon>Eukaryota</taxon>
        <taxon>Fungi</taxon>
        <taxon>Fungi incertae sedis</taxon>
        <taxon>Zoopagomycota</taxon>
        <taxon>Zoopagomycotina</taxon>
        <taxon>Zoopagomycetes</taxon>
        <taxon>Zoopagales</taxon>
        <taxon>Piptocephalidaceae</taxon>
        <taxon>Syncephalis</taxon>
    </lineage>
</organism>
<dbReference type="AlphaFoldDB" id="A0A4V1J1Y9"/>
<dbReference type="Proteomes" id="UP000278143">
    <property type="component" value="Unassembled WGS sequence"/>
</dbReference>
<keyword evidence="2" id="KW-0472">Membrane</keyword>
<proteinExistence type="predicted"/>
<keyword evidence="2" id="KW-0812">Transmembrane</keyword>